<feature type="compositionally biased region" description="Low complexity" evidence="1">
    <location>
        <begin position="144"/>
        <end position="155"/>
    </location>
</feature>
<dbReference type="EMBL" id="JAPEVG010000002">
    <property type="protein sequence ID" value="KAJ8502123.1"/>
    <property type="molecule type" value="Genomic_DNA"/>
</dbReference>
<dbReference type="InterPro" id="IPR001202">
    <property type="entry name" value="WW_dom"/>
</dbReference>
<sequence>MSGQPPPYSPNGPPPNPDRRPLPPGWIEQWDSNYKTWFYVNTAENPPRSSWVHPLGPAPPTPQPAGFAPPPGPPPPDNRSYSPYPPQGGYTPGYGQPPPQQYGQPPPPPGGGYYGGPPPPQGGYPPYGGSPAPDANRGWFGSSTPQPTVVQQAPPKKSGPGMGTALLAGGAGLVGGALLMDAFEDHEDHEREEAYDAGEYLYAYLISACAHPRISFRLRPRL</sequence>
<dbReference type="AlphaFoldDB" id="A0AAD7U3W8"/>
<dbReference type="SUPFAM" id="SSF51045">
    <property type="entry name" value="WW domain"/>
    <property type="match status" value="1"/>
</dbReference>
<comment type="caution">
    <text evidence="3">The sequence shown here is derived from an EMBL/GenBank/DDBJ whole genome shotgun (WGS) entry which is preliminary data.</text>
</comment>
<dbReference type="Pfam" id="PF00397">
    <property type="entry name" value="WW"/>
    <property type="match status" value="1"/>
</dbReference>
<dbReference type="Proteomes" id="UP001215151">
    <property type="component" value="Unassembled WGS sequence"/>
</dbReference>
<proteinExistence type="predicted"/>
<feature type="compositionally biased region" description="Pro residues" evidence="1">
    <location>
        <begin position="56"/>
        <end position="77"/>
    </location>
</feature>
<feature type="domain" description="WW" evidence="2">
    <location>
        <begin position="21"/>
        <end position="56"/>
    </location>
</feature>
<name>A0AAD7U3W8_9APHY</name>
<reference evidence="3" key="1">
    <citation type="submission" date="2022-11" db="EMBL/GenBank/DDBJ databases">
        <title>Genome Sequence of Cubamyces cubensis.</title>
        <authorList>
            <person name="Buettner E."/>
        </authorList>
    </citation>
    <scope>NUCLEOTIDE SEQUENCE</scope>
    <source>
        <strain evidence="3">MPL-01</strain>
    </source>
</reference>
<accession>A0AAD7U3W8</accession>
<gene>
    <name evidence="3" type="ORF">ONZ51_g201</name>
</gene>
<dbReference type="SMART" id="SM00456">
    <property type="entry name" value="WW"/>
    <property type="match status" value="1"/>
</dbReference>
<evidence type="ECO:0000256" key="1">
    <source>
        <dbReference type="SAM" id="MobiDB-lite"/>
    </source>
</evidence>
<evidence type="ECO:0000259" key="2">
    <source>
        <dbReference type="SMART" id="SM00456"/>
    </source>
</evidence>
<evidence type="ECO:0000313" key="4">
    <source>
        <dbReference type="Proteomes" id="UP001215151"/>
    </source>
</evidence>
<organism evidence="3 4">
    <name type="scientific">Trametes cubensis</name>
    <dbReference type="NCBI Taxonomy" id="1111947"/>
    <lineage>
        <taxon>Eukaryota</taxon>
        <taxon>Fungi</taxon>
        <taxon>Dikarya</taxon>
        <taxon>Basidiomycota</taxon>
        <taxon>Agaricomycotina</taxon>
        <taxon>Agaricomycetes</taxon>
        <taxon>Polyporales</taxon>
        <taxon>Polyporaceae</taxon>
        <taxon>Trametes</taxon>
    </lineage>
</organism>
<dbReference type="InterPro" id="IPR036020">
    <property type="entry name" value="WW_dom_sf"/>
</dbReference>
<feature type="region of interest" description="Disordered" evidence="1">
    <location>
        <begin position="45"/>
        <end position="160"/>
    </location>
</feature>
<feature type="region of interest" description="Disordered" evidence="1">
    <location>
        <begin position="1"/>
        <end position="27"/>
    </location>
</feature>
<dbReference type="Gene3D" id="2.20.70.10">
    <property type="match status" value="1"/>
</dbReference>
<feature type="compositionally biased region" description="Pro residues" evidence="1">
    <location>
        <begin position="1"/>
        <end position="16"/>
    </location>
</feature>
<protein>
    <recommendedName>
        <fullName evidence="2">WW domain-containing protein</fullName>
    </recommendedName>
</protein>
<keyword evidence="4" id="KW-1185">Reference proteome</keyword>
<evidence type="ECO:0000313" key="3">
    <source>
        <dbReference type="EMBL" id="KAJ8502123.1"/>
    </source>
</evidence>
<feature type="compositionally biased region" description="Pro residues" evidence="1">
    <location>
        <begin position="95"/>
        <end position="123"/>
    </location>
</feature>